<proteinExistence type="inferred from homology"/>
<dbReference type="GO" id="GO:0005960">
    <property type="term" value="C:glycine cleavage complex"/>
    <property type="evidence" value="ECO:0007669"/>
    <property type="project" value="InterPro"/>
</dbReference>
<dbReference type="InterPro" id="IPR001085">
    <property type="entry name" value="Ser_HO-MeTrfase"/>
</dbReference>
<keyword evidence="7" id="KW-1185">Reference proteome</keyword>
<dbReference type="InterPro" id="IPR015421">
    <property type="entry name" value="PyrdxlP-dep_Trfase_major"/>
</dbReference>
<dbReference type="Pfam" id="PF00464">
    <property type="entry name" value="SHMT"/>
    <property type="match status" value="2"/>
</dbReference>
<dbReference type="STRING" id="1678840.ATC1_131608"/>
<dbReference type="InterPro" id="IPR039429">
    <property type="entry name" value="SHMT-like_dom"/>
</dbReference>
<organism evidence="6">
    <name type="scientific">Flexilinea flocculi</name>
    <dbReference type="NCBI Taxonomy" id="1678840"/>
    <lineage>
        <taxon>Bacteria</taxon>
        <taxon>Bacillati</taxon>
        <taxon>Chloroflexota</taxon>
        <taxon>Anaerolineae</taxon>
        <taxon>Anaerolineales</taxon>
        <taxon>Anaerolineaceae</taxon>
        <taxon>Flexilinea</taxon>
    </lineage>
</organism>
<dbReference type="InterPro" id="IPR006223">
    <property type="entry name" value="GcvT"/>
</dbReference>
<feature type="domain" description="Serine hydroxymethyltransferase-like" evidence="4">
    <location>
        <begin position="11"/>
        <end position="64"/>
    </location>
</feature>
<dbReference type="NCBIfam" id="NF000586">
    <property type="entry name" value="PRK00011.1"/>
    <property type="match status" value="1"/>
</dbReference>
<keyword evidence="3" id="KW-0663">Pyridoxal phosphate</keyword>
<protein>
    <submittedName>
        <fullName evidence="6">Glycine cleavage system T protein</fullName>
    </submittedName>
</protein>
<evidence type="ECO:0000259" key="5">
    <source>
        <dbReference type="Pfam" id="PF01571"/>
    </source>
</evidence>
<evidence type="ECO:0000256" key="2">
    <source>
        <dbReference type="ARBA" id="ARBA00006376"/>
    </source>
</evidence>
<dbReference type="SUPFAM" id="SSF101790">
    <property type="entry name" value="Aminomethyltransferase beta-barrel domain"/>
    <property type="match status" value="1"/>
</dbReference>
<evidence type="ECO:0000259" key="4">
    <source>
        <dbReference type="Pfam" id="PF00464"/>
    </source>
</evidence>
<evidence type="ECO:0000313" key="6">
    <source>
        <dbReference type="EMBL" id="GAP41616.1"/>
    </source>
</evidence>
<evidence type="ECO:0000313" key="7">
    <source>
        <dbReference type="Proteomes" id="UP000053370"/>
    </source>
</evidence>
<feature type="domain" description="GCVT N-terminal" evidence="5">
    <location>
        <begin position="640"/>
        <end position="924"/>
    </location>
</feature>
<dbReference type="GO" id="GO:0005737">
    <property type="term" value="C:cytoplasm"/>
    <property type="evidence" value="ECO:0007669"/>
    <property type="project" value="TreeGrafter"/>
</dbReference>
<dbReference type="Proteomes" id="UP000053370">
    <property type="component" value="Unassembled WGS sequence"/>
</dbReference>
<dbReference type="GO" id="GO:0004372">
    <property type="term" value="F:glycine hydroxymethyltransferase activity"/>
    <property type="evidence" value="ECO:0007669"/>
    <property type="project" value="InterPro"/>
</dbReference>
<dbReference type="AlphaFoldDB" id="A0A0S7BY04"/>
<gene>
    <name evidence="6" type="ORF">ATC1_131608</name>
</gene>
<reference evidence="6" key="1">
    <citation type="journal article" date="2015" name="Genome Announc.">
        <title>Draft Genome Sequence of Anaerolineae Strain TC1, a Novel Isolate from a Methanogenic Wastewater Treatment System.</title>
        <authorList>
            <person name="Matsuura N."/>
            <person name="Tourlousse D.M."/>
            <person name="Sun L."/>
            <person name="Toyonaga M."/>
            <person name="Kuroda K."/>
            <person name="Ohashi A."/>
            <person name="Cruz R."/>
            <person name="Yamaguchi T."/>
            <person name="Sekiguchi Y."/>
        </authorList>
    </citation>
    <scope>NUCLEOTIDE SEQUENCE [LARGE SCALE GENOMIC DNA]</scope>
    <source>
        <strain evidence="6">TC1</strain>
    </source>
</reference>
<feature type="domain" description="Serine hydroxymethyltransferase-like" evidence="4">
    <location>
        <begin position="91"/>
        <end position="424"/>
    </location>
</feature>
<accession>A0A0S7BY04</accession>
<dbReference type="InterPro" id="IPR027266">
    <property type="entry name" value="TrmE/GcvT-like"/>
</dbReference>
<dbReference type="InterPro" id="IPR049943">
    <property type="entry name" value="Ser_HO-MeTrfase-like"/>
</dbReference>
<dbReference type="Gene3D" id="3.40.640.10">
    <property type="entry name" value="Type I PLP-dependent aspartate aminotransferase-like (Major domain)"/>
    <property type="match status" value="1"/>
</dbReference>
<dbReference type="GO" id="GO:0006546">
    <property type="term" value="P:glycine catabolic process"/>
    <property type="evidence" value="ECO:0007669"/>
    <property type="project" value="InterPro"/>
</dbReference>
<comment type="cofactor">
    <cofactor evidence="1">
        <name>pyridoxal 5'-phosphate</name>
        <dbReference type="ChEBI" id="CHEBI:597326"/>
    </cofactor>
</comment>
<name>A0A0S7BY04_9CHLR</name>
<dbReference type="GO" id="GO:0004047">
    <property type="term" value="F:aminomethyltransferase activity"/>
    <property type="evidence" value="ECO:0007669"/>
    <property type="project" value="InterPro"/>
</dbReference>
<evidence type="ECO:0000256" key="3">
    <source>
        <dbReference type="ARBA" id="ARBA00022898"/>
    </source>
</evidence>
<dbReference type="EMBL" id="DF968181">
    <property type="protein sequence ID" value="GAP41616.1"/>
    <property type="molecule type" value="Genomic_DNA"/>
</dbReference>
<dbReference type="Gene3D" id="3.90.1150.10">
    <property type="entry name" value="Aspartate Aminotransferase, domain 1"/>
    <property type="match status" value="1"/>
</dbReference>
<dbReference type="InterPro" id="IPR015424">
    <property type="entry name" value="PyrdxlP-dep_Trfase"/>
</dbReference>
<evidence type="ECO:0000256" key="1">
    <source>
        <dbReference type="ARBA" id="ARBA00001933"/>
    </source>
</evidence>
<dbReference type="GO" id="GO:0019264">
    <property type="term" value="P:glycine biosynthetic process from serine"/>
    <property type="evidence" value="ECO:0007669"/>
    <property type="project" value="InterPro"/>
</dbReference>
<sequence length="1049" mass="116919">MENYLFDGPLSEIDGAIEWLTKLETERQKRKLIMIPSESFAPESVRESLGSVFQNIYAEGYPNEESRSLSEEELLDYPSMLGDYRRNSDPRYYKGVDYIDILEALTRRRCAEAFANDRVSADDIQVNVQPLSGAPANNAIYHLINPGDTVLAMDLLHGGHLTHGSPVNRSGILYNIVHYTVDPDTDMLNYDEIQRLATEHKPRMIIAGYTSYPYIPDWKRYREIADSVGAYLFVDLAHIAGLAAAGVIESPVGYADVISFTTHKTISGPRGAVILTTDPKLAKIIDKAVFPGEQGGPHAHVFAALATSFKIAKTDQFKRYQQQILDNTQALIRQFQARGLKIAYHGSNSHMVLLDCKGIKGTDGTTLSGDIAARILDIVGIVLNRNTIPGDKSALKASGIRMGTPCITQIGLKEADMKEVADIIADVLFAIHPYSMPGAKGKLQRARIDFSVMEDCKIRVRNLCAQKRELNPDPAYGYPHFYYIDDQFKSRNGQSAILIHGCLNREFVNYAFQSDAEALQMHTYQKTTISVDGQLIEGRLTLREEGFQFECESSKMPIVAAWLRALSDGFVKFDDDLRKRLPGPVYISECEPIKGIESSQKVFVKPYSIGSKVTAGNPLPKFDFSKYAEDESLPAKKTPLFETHKALGAKMVPFAGWEMPVWYTSIKEEHAAVRNAAGLFDVSHMGVYLASGPDAMVFLDSIVGNDVAAVQIGDTCYTHLLDPDGHVIDDLIIYRIESEKYLVVVNASNDAKDWDWINAVREHSVLVDNEQPDACAFGRNVILENLRDPKAGDRMRVDLALQGQLSTDILLKLGASEEDSAKIRNLKKGHICHVTLGGFDLYTARTGYTGEKISFEIFVHPEKLPALWNKLLEIGSPMGLKPCGLGSRDSLRIEAGLPLYGHELAGQCDYRVGEAGLSSFVKTYKSWFIGRSAFRKDEENQKRILVRFRFTDKTVRLAHNNDPVLDCKGKVIGRVTSCAMDKEGWIMGLAMLDMKYTEEGTTLYIYQNSEKTQLKNPDQLSDGEKMTLPNQAVVISRFPKPEKKELIPS</sequence>
<comment type="similarity">
    <text evidence="2">Belongs to the SHMT family.</text>
</comment>
<dbReference type="PANTHER" id="PTHR11680">
    <property type="entry name" value="SERINE HYDROXYMETHYLTRANSFERASE"/>
    <property type="match status" value="1"/>
</dbReference>
<dbReference type="OrthoDB" id="9803846at2"/>
<dbReference type="PATRIC" id="fig|1678840.3.peg.3101"/>
<dbReference type="RefSeq" id="WP_062283187.1">
    <property type="nucleotide sequence ID" value="NZ_DF968181.1"/>
</dbReference>
<dbReference type="Pfam" id="PF01571">
    <property type="entry name" value="GCV_T"/>
    <property type="match status" value="1"/>
</dbReference>
<dbReference type="InterPro" id="IPR015422">
    <property type="entry name" value="PyrdxlP-dep_Trfase_small"/>
</dbReference>
<dbReference type="CDD" id="cd00378">
    <property type="entry name" value="SHMT"/>
    <property type="match status" value="1"/>
</dbReference>
<dbReference type="InterPro" id="IPR006222">
    <property type="entry name" value="GCVT_N"/>
</dbReference>
<dbReference type="GO" id="GO:0030170">
    <property type="term" value="F:pyridoxal phosphate binding"/>
    <property type="evidence" value="ECO:0007669"/>
    <property type="project" value="InterPro"/>
</dbReference>
<dbReference type="Gene3D" id="3.30.1360.120">
    <property type="entry name" value="Probable tRNA modification gtpase trme, domain 1"/>
    <property type="match status" value="1"/>
</dbReference>
<dbReference type="SUPFAM" id="SSF53383">
    <property type="entry name" value="PLP-dependent transferases"/>
    <property type="match status" value="1"/>
</dbReference>
<dbReference type="SUPFAM" id="SSF103025">
    <property type="entry name" value="Folate-binding domain"/>
    <property type="match status" value="1"/>
</dbReference>
<dbReference type="InterPro" id="IPR029043">
    <property type="entry name" value="GcvT/YgfZ_C"/>
</dbReference>
<dbReference type="PANTHER" id="PTHR11680:SF35">
    <property type="entry name" value="SERINE HYDROXYMETHYLTRANSFERASE 1"/>
    <property type="match status" value="1"/>
</dbReference>
<dbReference type="GO" id="GO:0035999">
    <property type="term" value="P:tetrahydrofolate interconversion"/>
    <property type="evidence" value="ECO:0007669"/>
    <property type="project" value="InterPro"/>
</dbReference>
<dbReference type="NCBIfam" id="TIGR00528">
    <property type="entry name" value="gcvT"/>
    <property type="match status" value="1"/>
</dbReference>